<protein>
    <submittedName>
        <fullName evidence="1">Uncharacterized protein</fullName>
    </submittedName>
</protein>
<organism evidence="1 2">
    <name type="scientific">Rotaria socialis</name>
    <dbReference type="NCBI Taxonomy" id="392032"/>
    <lineage>
        <taxon>Eukaryota</taxon>
        <taxon>Metazoa</taxon>
        <taxon>Spiralia</taxon>
        <taxon>Gnathifera</taxon>
        <taxon>Rotifera</taxon>
        <taxon>Eurotatoria</taxon>
        <taxon>Bdelloidea</taxon>
        <taxon>Philodinida</taxon>
        <taxon>Philodinidae</taxon>
        <taxon>Rotaria</taxon>
    </lineage>
</organism>
<comment type="caution">
    <text evidence="1">The sequence shown here is derived from an EMBL/GenBank/DDBJ whole genome shotgun (WGS) entry which is preliminary data.</text>
</comment>
<accession>A0A822BU53</accession>
<name>A0A822BU53_9BILA</name>
<evidence type="ECO:0000313" key="1">
    <source>
        <dbReference type="EMBL" id="CAF5014738.1"/>
    </source>
</evidence>
<feature type="non-terminal residue" evidence="1">
    <location>
        <position position="1"/>
    </location>
</feature>
<dbReference type="Proteomes" id="UP000663848">
    <property type="component" value="Unassembled WGS sequence"/>
</dbReference>
<dbReference type="AlphaFoldDB" id="A0A822BU53"/>
<reference evidence="1" key="1">
    <citation type="submission" date="2021-02" db="EMBL/GenBank/DDBJ databases">
        <authorList>
            <person name="Nowell W R."/>
        </authorList>
    </citation>
    <scope>NUCLEOTIDE SEQUENCE</scope>
</reference>
<dbReference type="EMBL" id="CAJOBR010036735">
    <property type="protein sequence ID" value="CAF5014738.1"/>
    <property type="molecule type" value="Genomic_DNA"/>
</dbReference>
<gene>
    <name evidence="1" type="ORF">QYT958_LOCUS39412</name>
</gene>
<proteinExistence type="predicted"/>
<sequence length="69" mass="7455">YNGRPLLGHDNEFEDNRRVFLAGQERRRRAAAAAAATTTTTTAVVVNEPVLQSSPTVISQADSNLANED</sequence>
<evidence type="ECO:0000313" key="2">
    <source>
        <dbReference type="Proteomes" id="UP000663848"/>
    </source>
</evidence>